<feature type="non-terminal residue" evidence="4">
    <location>
        <position position="1"/>
    </location>
</feature>
<dbReference type="InterPro" id="IPR006900">
    <property type="entry name" value="Sec23/24_helical_dom"/>
</dbReference>
<sequence length="105" mass="11853">QPGLMAPYSLRLFPLYVLALLKQKAFQTGTNTRLDERIFTMCQVKNQPLVYLMLMTHPSLYRVDNLTDEGALNINDRTIPQPPILQLSVEKLGRDGAYLMDAGSV</sequence>
<feature type="chain" id="PRO_5029874776" evidence="2">
    <location>
        <begin position="20"/>
        <end position="105"/>
    </location>
</feature>
<comment type="subcellular location">
    <subcellularLocation>
        <location evidence="1">Endomembrane system</location>
        <topology evidence="1">Peripheral membrane protein</topology>
        <orientation evidence="1">Cytoplasmic side</orientation>
    </subcellularLocation>
</comment>
<protein>
    <submittedName>
        <fullName evidence="4">SC24A protein</fullName>
    </submittedName>
</protein>
<evidence type="ECO:0000259" key="3">
    <source>
        <dbReference type="Pfam" id="PF04815"/>
    </source>
</evidence>
<keyword evidence="2" id="KW-0732">Signal</keyword>
<dbReference type="InterPro" id="IPR029006">
    <property type="entry name" value="ADF-H/Gelsolin-like_dom_sf"/>
</dbReference>
<dbReference type="Gene3D" id="1.20.120.730">
    <property type="entry name" value="Sec23/Sec24 helical domain"/>
    <property type="match status" value="1"/>
</dbReference>
<dbReference type="SUPFAM" id="SSF82754">
    <property type="entry name" value="C-terminal, gelsolin-like domain of Sec23/24"/>
    <property type="match status" value="1"/>
</dbReference>
<dbReference type="GO" id="GO:0006886">
    <property type="term" value="P:intracellular protein transport"/>
    <property type="evidence" value="ECO:0007669"/>
    <property type="project" value="InterPro"/>
</dbReference>
<dbReference type="InterPro" id="IPR036175">
    <property type="entry name" value="Sec23/24_helical_dom_sf"/>
</dbReference>
<dbReference type="GO" id="GO:0008270">
    <property type="term" value="F:zinc ion binding"/>
    <property type="evidence" value="ECO:0007669"/>
    <property type="project" value="TreeGrafter"/>
</dbReference>
<evidence type="ECO:0000313" key="4">
    <source>
        <dbReference type="EMBL" id="NXF32215.1"/>
    </source>
</evidence>
<dbReference type="Proteomes" id="UP000538472">
    <property type="component" value="Unassembled WGS sequence"/>
</dbReference>
<evidence type="ECO:0000313" key="5">
    <source>
        <dbReference type="Proteomes" id="UP000538472"/>
    </source>
</evidence>
<comment type="caution">
    <text evidence="4">The sequence shown here is derived from an EMBL/GenBank/DDBJ whole genome shotgun (WGS) entry which is preliminary data.</text>
</comment>
<evidence type="ECO:0000256" key="1">
    <source>
        <dbReference type="ARBA" id="ARBA00029433"/>
    </source>
</evidence>
<dbReference type="EMBL" id="VWZB01000101">
    <property type="protein sequence ID" value="NXF32215.1"/>
    <property type="molecule type" value="Genomic_DNA"/>
</dbReference>
<dbReference type="Pfam" id="PF04815">
    <property type="entry name" value="Sec23_helical"/>
    <property type="match status" value="1"/>
</dbReference>
<feature type="non-terminal residue" evidence="4">
    <location>
        <position position="105"/>
    </location>
</feature>
<gene>
    <name evidence="4" type="primary">Sec24a</name>
    <name evidence="4" type="ORF">NYCBRA_R09271</name>
</gene>
<dbReference type="Gene3D" id="3.40.20.10">
    <property type="entry name" value="Severin"/>
    <property type="match status" value="1"/>
</dbReference>
<dbReference type="SUPFAM" id="SSF81811">
    <property type="entry name" value="Helical domain of Sec23/24"/>
    <property type="match status" value="1"/>
</dbReference>
<accession>A0A7K8SQ30</accession>
<reference evidence="4 5" key="1">
    <citation type="submission" date="2019-09" db="EMBL/GenBank/DDBJ databases">
        <title>Bird 10,000 Genomes (B10K) Project - Family phase.</title>
        <authorList>
            <person name="Zhang G."/>
        </authorList>
    </citation>
    <scope>NUCLEOTIDE SEQUENCE [LARGE SCALE GENOMIC DNA]</scope>
    <source>
        <strain evidence="4">B10K-CU-031-10</strain>
        <tissue evidence="4">Muscle</tissue>
    </source>
</reference>
<evidence type="ECO:0000256" key="2">
    <source>
        <dbReference type="SAM" id="SignalP"/>
    </source>
</evidence>
<dbReference type="GO" id="GO:0000149">
    <property type="term" value="F:SNARE binding"/>
    <property type="evidence" value="ECO:0007669"/>
    <property type="project" value="TreeGrafter"/>
</dbReference>
<dbReference type="InterPro" id="IPR050550">
    <property type="entry name" value="SEC23_SEC24_subfamily"/>
</dbReference>
<feature type="signal peptide" evidence="2">
    <location>
        <begin position="1"/>
        <end position="19"/>
    </location>
</feature>
<organism evidence="4 5">
    <name type="scientific">Nyctibius bracteatus</name>
    <name type="common">Rufous potoo</name>
    <dbReference type="NCBI Taxonomy" id="48426"/>
    <lineage>
        <taxon>Eukaryota</taxon>
        <taxon>Metazoa</taxon>
        <taxon>Chordata</taxon>
        <taxon>Craniata</taxon>
        <taxon>Vertebrata</taxon>
        <taxon>Euteleostomi</taxon>
        <taxon>Archelosauria</taxon>
        <taxon>Archosauria</taxon>
        <taxon>Dinosauria</taxon>
        <taxon>Saurischia</taxon>
        <taxon>Theropoda</taxon>
        <taxon>Coelurosauria</taxon>
        <taxon>Aves</taxon>
        <taxon>Neognathae</taxon>
        <taxon>Neoaves</taxon>
        <taxon>Strisores</taxon>
        <taxon>Caprimulgiformes</taxon>
        <taxon>Nyctibiidae</taxon>
        <taxon>Nyctibius</taxon>
    </lineage>
</organism>
<dbReference type="GO" id="GO:0030127">
    <property type="term" value="C:COPII vesicle coat"/>
    <property type="evidence" value="ECO:0007669"/>
    <property type="project" value="InterPro"/>
</dbReference>
<keyword evidence="5" id="KW-1185">Reference proteome</keyword>
<dbReference type="GO" id="GO:0070971">
    <property type="term" value="C:endoplasmic reticulum exit site"/>
    <property type="evidence" value="ECO:0007669"/>
    <property type="project" value="TreeGrafter"/>
</dbReference>
<dbReference type="PANTHER" id="PTHR13803:SF1">
    <property type="entry name" value="PROTEIN TRANSPORT PROTEIN SEC24A"/>
    <property type="match status" value="1"/>
</dbReference>
<name>A0A7K8SQ30_9AVES</name>
<dbReference type="AlphaFoldDB" id="A0A7K8SQ30"/>
<feature type="domain" description="Sec23/Sec24 helical" evidence="3">
    <location>
        <begin position="4"/>
        <end position="53"/>
    </location>
</feature>
<dbReference type="GO" id="GO:0090110">
    <property type="term" value="P:COPII-coated vesicle cargo loading"/>
    <property type="evidence" value="ECO:0007669"/>
    <property type="project" value="TreeGrafter"/>
</dbReference>
<dbReference type="InterPro" id="IPR036180">
    <property type="entry name" value="Gelsolin-like_dom_sf"/>
</dbReference>
<proteinExistence type="predicted"/>
<dbReference type="PANTHER" id="PTHR13803">
    <property type="entry name" value="SEC24-RELATED PROTEIN"/>
    <property type="match status" value="1"/>
</dbReference>